<dbReference type="EMBL" id="VZTE01002783">
    <property type="protein sequence ID" value="NXB33043.1"/>
    <property type="molecule type" value="Genomic_DNA"/>
</dbReference>
<name>A0A7K8D1D3_9CORV</name>
<evidence type="ECO:0000313" key="8">
    <source>
        <dbReference type="Proteomes" id="UP000540150"/>
    </source>
</evidence>
<proteinExistence type="predicted"/>
<feature type="compositionally biased region" description="Low complexity" evidence="5">
    <location>
        <begin position="182"/>
        <end position="202"/>
    </location>
</feature>
<dbReference type="PROSITE" id="PS50835">
    <property type="entry name" value="IG_LIKE"/>
    <property type="match status" value="1"/>
</dbReference>
<accession>A0A7K8D1D3</accession>
<feature type="domain" description="Ig-like" evidence="6">
    <location>
        <begin position="48"/>
        <end position="126"/>
    </location>
</feature>
<dbReference type="InterPro" id="IPR013783">
    <property type="entry name" value="Ig-like_fold"/>
</dbReference>
<feature type="compositionally biased region" description="Low complexity" evidence="5">
    <location>
        <begin position="872"/>
        <end position="883"/>
    </location>
</feature>
<protein>
    <submittedName>
        <fullName evidence="7">IGS10 protein</fullName>
    </submittedName>
</protein>
<keyword evidence="4" id="KW-0393">Immunoglobulin domain</keyword>
<feature type="non-terminal residue" evidence="7">
    <location>
        <position position="1"/>
    </location>
</feature>
<dbReference type="InterPro" id="IPR036179">
    <property type="entry name" value="Ig-like_dom_sf"/>
</dbReference>
<evidence type="ECO:0000256" key="3">
    <source>
        <dbReference type="ARBA" id="ARBA00023157"/>
    </source>
</evidence>
<dbReference type="CDD" id="cd00096">
    <property type="entry name" value="Ig"/>
    <property type="match status" value="1"/>
</dbReference>
<keyword evidence="8" id="KW-1185">Reference proteome</keyword>
<dbReference type="InterPro" id="IPR051170">
    <property type="entry name" value="Neural/epithelial_adhesion"/>
</dbReference>
<reference evidence="7 8" key="1">
    <citation type="submission" date="2019-09" db="EMBL/GenBank/DDBJ databases">
        <title>Bird 10,000 Genomes (B10K) Project - Family phase.</title>
        <authorList>
            <person name="Zhang G."/>
        </authorList>
    </citation>
    <scope>NUCLEOTIDE SEQUENCE [LARGE SCALE GENOMIC DNA]</scope>
    <source>
        <strain evidence="7">B10K-DU-029-39</strain>
        <tissue evidence="7">Heart or muscle</tissue>
    </source>
</reference>
<evidence type="ECO:0000256" key="1">
    <source>
        <dbReference type="ARBA" id="ARBA00022729"/>
    </source>
</evidence>
<dbReference type="OrthoDB" id="10062932at2759"/>
<dbReference type="Pfam" id="PF13927">
    <property type="entry name" value="Ig_3"/>
    <property type="match status" value="1"/>
</dbReference>
<comment type="caution">
    <text evidence="7">The sequence shown here is derived from an EMBL/GenBank/DDBJ whole genome shotgun (WGS) entry which is preliminary data.</text>
</comment>
<feature type="compositionally biased region" description="Polar residues" evidence="5">
    <location>
        <begin position="716"/>
        <end position="726"/>
    </location>
</feature>
<feature type="region of interest" description="Disordered" evidence="5">
    <location>
        <begin position="170"/>
        <end position="223"/>
    </location>
</feature>
<dbReference type="Gene3D" id="2.60.40.10">
    <property type="entry name" value="Immunoglobulins"/>
    <property type="match status" value="1"/>
</dbReference>
<evidence type="ECO:0000313" key="7">
    <source>
        <dbReference type="EMBL" id="NXB33043.1"/>
    </source>
</evidence>
<feature type="region of interest" description="Disordered" evidence="5">
    <location>
        <begin position="340"/>
        <end position="388"/>
    </location>
</feature>
<dbReference type="GO" id="GO:0043005">
    <property type="term" value="C:neuron projection"/>
    <property type="evidence" value="ECO:0007669"/>
    <property type="project" value="TreeGrafter"/>
</dbReference>
<feature type="compositionally biased region" description="Polar residues" evidence="5">
    <location>
        <begin position="355"/>
        <end position="364"/>
    </location>
</feature>
<gene>
    <name evidence="7" type="primary">Igsf10_1</name>
    <name evidence="7" type="ORF">EULNIG_R15458</name>
</gene>
<evidence type="ECO:0000256" key="2">
    <source>
        <dbReference type="ARBA" id="ARBA00022737"/>
    </source>
</evidence>
<dbReference type="SUPFAM" id="SSF48726">
    <property type="entry name" value="Immunoglobulin"/>
    <property type="match status" value="1"/>
</dbReference>
<feature type="non-terminal residue" evidence="7">
    <location>
        <position position="890"/>
    </location>
</feature>
<dbReference type="InterPro" id="IPR007110">
    <property type="entry name" value="Ig-like_dom"/>
</dbReference>
<feature type="compositionally biased region" description="Polar residues" evidence="5">
    <location>
        <begin position="744"/>
        <end position="768"/>
    </location>
</feature>
<feature type="region of interest" description="Disordered" evidence="5">
    <location>
        <begin position="860"/>
        <end position="890"/>
    </location>
</feature>
<dbReference type="InterPro" id="IPR003598">
    <property type="entry name" value="Ig_sub2"/>
</dbReference>
<sequence>EDGRIIALKSGTLTLQTADVFDTGLYHCISTNHNAADALAFRITVVDPHVEHNGVNGAQLPTALGSTLHLPCTSTAAPDAAVTWVLPEHTILRQSAGNKHIFANGTLRIQGVTERDVGYFRCIAANQYGVDLLVFQVLMRQDETALKKKHGAVGEWEEGSGNELLHSAAAQRHPSATPATPTAHGQSAASAASSQGTQSARQRNSHGKMPHWPYGDRTGRRFRGHRRQFVSSGRRVDPQRWAALLEKTKRNVTVTDKRGEVATEPPIQVHKLSEVPEDEEETSSDLISPEEEFMIPATGRSPVSALGRATELAITAGPKEAVNATPARNSFLLLTESLTPLPSPVPHAVAPGSKRPQTYPNPTDSWERSDLSQVSANGVKQSTVSSGTSTLFPAGQKSIYSGESNNQHLKSASMTPMTEATGTSQAVTPQSTADKLHIFTESTDKVSTKTDHQVPVATVNAPSSELDPISFRSTQKGGTPKPPLASTLATRQQIRVIQDVPTHPPQLQQHYGRRRKISGRRRIVRPGRIPSMKEHRYSFGRPGSTRGSTAVATGVQLNMNYASNVPTLNNLSSSINPFSPQAPQSPPSTMNMPLEHPVGTHQNTAFLREEENKHSARQKAATTGMSVTAQDTATTATSGLGAMGLKPTVTLVITPQTDTRVTKSKIFRVGGRRGQRRKRPPKAPAPQRVAAATPTGTAAISPAVPPSLTPAKPLPGSTNAVSTTKTAARWIPDTPEAPQHRPTAATQTSATPGTWRNTQAATSLPGSLTAQNPTVALQTMPATQRNTQLATSPPASPAQTPTMGLQTSLWLDEPPGAVSARPAAVRATSGPVPAQHIRATAMAGEKSCLKMGEGVVQENQAAPATFPARTMSSAPAAVTAPSTQHPSPLP</sequence>
<evidence type="ECO:0000259" key="6">
    <source>
        <dbReference type="PROSITE" id="PS50835"/>
    </source>
</evidence>
<feature type="compositionally biased region" description="Basic residues" evidence="5">
    <location>
        <begin position="667"/>
        <end position="681"/>
    </location>
</feature>
<feature type="compositionally biased region" description="Polar residues" evidence="5">
    <location>
        <begin position="371"/>
        <end position="388"/>
    </location>
</feature>
<keyword evidence="2" id="KW-0677">Repeat</keyword>
<dbReference type="SMART" id="SM00408">
    <property type="entry name" value="IGc2"/>
    <property type="match status" value="1"/>
</dbReference>
<dbReference type="AlphaFoldDB" id="A0A7K8D1D3"/>
<dbReference type="Proteomes" id="UP000540150">
    <property type="component" value="Unassembled WGS sequence"/>
</dbReference>
<evidence type="ECO:0000256" key="5">
    <source>
        <dbReference type="SAM" id="MobiDB-lite"/>
    </source>
</evidence>
<feature type="compositionally biased region" description="Low complexity" evidence="5">
    <location>
        <begin position="685"/>
        <end position="695"/>
    </location>
</feature>
<keyword evidence="1" id="KW-0732">Signal</keyword>
<dbReference type="PANTHER" id="PTHR12231:SF218">
    <property type="entry name" value="MICROFIBRILLAR-ASSOCIATED PROTEIN 3-LIKE"/>
    <property type="match status" value="1"/>
</dbReference>
<dbReference type="PANTHER" id="PTHR12231">
    <property type="entry name" value="CTX-RELATED TYPE I TRANSMEMBRANE PROTEIN"/>
    <property type="match status" value="1"/>
</dbReference>
<evidence type="ECO:0000256" key="4">
    <source>
        <dbReference type="ARBA" id="ARBA00023319"/>
    </source>
</evidence>
<feature type="region of interest" description="Disordered" evidence="5">
    <location>
        <begin position="667"/>
        <end position="768"/>
    </location>
</feature>
<organism evidence="7 8">
    <name type="scientific">Eulacestoma nigropectus</name>
    <name type="common">wattled ploughbill</name>
    <dbReference type="NCBI Taxonomy" id="461239"/>
    <lineage>
        <taxon>Eukaryota</taxon>
        <taxon>Metazoa</taxon>
        <taxon>Chordata</taxon>
        <taxon>Craniata</taxon>
        <taxon>Vertebrata</taxon>
        <taxon>Euteleostomi</taxon>
        <taxon>Archelosauria</taxon>
        <taxon>Archosauria</taxon>
        <taxon>Dinosauria</taxon>
        <taxon>Saurischia</taxon>
        <taxon>Theropoda</taxon>
        <taxon>Coelurosauria</taxon>
        <taxon>Aves</taxon>
        <taxon>Neognathae</taxon>
        <taxon>Neoaves</taxon>
        <taxon>Telluraves</taxon>
        <taxon>Australaves</taxon>
        <taxon>Passeriformes</taxon>
        <taxon>Corvoidea</taxon>
        <taxon>Pachycephalidae</taxon>
        <taxon>Eulacestoma</taxon>
    </lineage>
</organism>
<feature type="region of interest" description="Disordered" evidence="5">
    <location>
        <begin position="407"/>
        <end position="432"/>
    </location>
</feature>
<keyword evidence="3" id="KW-1015">Disulfide bond</keyword>